<keyword evidence="3" id="KW-1185">Reference proteome</keyword>
<dbReference type="SMART" id="SM00443">
    <property type="entry name" value="G_patch"/>
    <property type="match status" value="1"/>
</dbReference>
<comment type="caution">
    <text evidence="2">The sequence shown here is derived from an EMBL/GenBank/DDBJ whole genome shotgun (WGS) entry which is preliminary data.</text>
</comment>
<dbReference type="Pfam" id="PF01585">
    <property type="entry name" value="G-patch"/>
    <property type="match status" value="1"/>
</dbReference>
<evidence type="ECO:0000313" key="3">
    <source>
        <dbReference type="Proteomes" id="UP000826656"/>
    </source>
</evidence>
<dbReference type="EMBL" id="JAIVGD010000001">
    <property type="protein sequence ID" value="KAH0781194.1"/>
    <property type="molecule type" value="Genomic_DNA"/>
</dbReference>
<sequence>MDVSSNYNMLLRRPWVHMARAVPSTLHQCVKFEWGCTEVTIYRELRHPIHYVNSIPVTDELDGATFHTLEIMQAISVNEGTEPEDTKLLSAAKIVASEMLKYGYQPKSGLGPKSNGIVEPIQPKHKRGTNGLGYEPTVGRFHQGASDTIFVPEQALITDQAGVDNIIEGIGDLLMAMVGEDKEINLSKLTIHDAEPGEILQIGPSAHPCLN</sequence>
<name>A0ABQ7WKC2_SOLTU</name>
<gene>
    <name evidence="2" type="ORF">KY290_000792</name>
</gene>
<organism evidence="2 3">
    <name type="scientific">Solanum tuberosum</name>
    <name type="common">Potato</name>
    <dbReference type="NCBI Taxonomy" id="4113"/>
    <lineage>
        <taxon>Eukaryota</taxon>
        <taxon>Viridiplantae</taxon>
        <taxon>Streptophyta</taxon>
        <taxon>Embryophyta</taxon>
        <taxon>Tracheophyta</taxon>
        <taxon>Spermatophyta</taxon>
        <taxon>Magnoliopsida</taxon>
        <taxon>eudicotyledons</taxon>
        <taxon>Gunneridae</taxon>
        <taxon>Pentapetalae</taxon>
        <taxon>asterids</taxon>
        <taxon>lamiids</taxon>
        <taxon>Solanales</taxon>
        <taxon>Solanaceae</taxon>
        <taxon>Solanoideae</taxon>
        <taxon>Solaneae</taxon>
        <taxon>Solanum</taxon>
    </lineage>
</organism>
<evidence type="ECO:0000313" key="2">
    <source>
        <dbReference type="EMBL" id="KAH0781194.1"/>
    </source>
</evidence>
<accession>A0ABQ7WKC2</accession>
<proteinExistence type="predicted"/>
<dbReference type="InterPro" id="IPR000467">
    <property type="entry name" value="G_patch_dom"/>
</dbReference>
<dbReference type="Proteomes" id="UP000826656">
    <property type="component" value="Unassembled WGS sequence"/>
</dbReference>
<feature type="domain" description="G-patch" evidence="1">
    <location>
        <begin position="91"/>
        <end position="137"/>
    </location>
</feature>
<evidence type="ECO:0000259" key="1">
    <source>
        <dbReference type="PROSITE" id="PS50174"/>
    </source>
</evidence>
<reference evidence="2 3" key="1">
    <citation type="journal article" date="2021" name="bioRxiv">
        <title>Chromosome-scale and haplotype-resolved genome assembly of a tetraploid potato cultivar.</title>
        <authorList>
            <person name="Sun H."/>
            <person name="Jiao W.-B."/>
            <person name="Krause K."/>
            <person name="Campoy J.A."/>
            <person name="Goel M."/>
            <person name="Folz-Donahue K."/>
            <person name="Kukat C."/>
            <person name="Huettel B."/>
            <person name="Schneeberger K."/>
        </authorList>
    </citation>
    <scope>NUCLEOTIDE SEQUENCE [LARGE SCALE GENOMIC DNA]</scope>
    <source>
        <strain evidence="2">SolTubOtavaFocal</strain>
        <tissue evidence="2">Leaves</tissue>
    </source>
</reference>
<protein>
    <recommendedName>
        <fullName evidence="1">G-patch domain-containing protein</fullName>
    </recommendedName>
</protein>
<dbReference type="PROSITE" id="PS50174">
    <property type="entry name" value="G_PATCH"/>
    <property type="match status" value="1"/>
</dbReference>